<keyword evidence="3" id="KW-1003">Cell membrane</keyword>
<dbReference type="EMBL" id="CP115300">
    <property type="protein sequence ID" value="WBO68703.1"/>
    <property type="molecule type" value="Genomic_DNA"/>
</dbReference>
<feature type="domain" description="Major facilitator superfamily (MFS) profile" evidence="8">
    <location>
        <begin position="229"/>
        <end position="419"/>
    </location>
</feature>
<keyword evidence="10" id="KW-1185">Reference proteome</keyword>
<gene>
    <name evidence="9" type="ORF">O1G22_40830</name>
</gene>
<evidence type="ECO:0000256" key="1">
    <source>
        <dbReference type="ARBA" id="ARBA00004651"/>
    </source>
</evidence>
<dbReference type="Proteomes" id="UP001212326">
    <property type="component" value="Chromosome"/>
</dbReference>
<feature type="transmembrane region" description="Helical" evidence="7">
    <location>
        <begin position="21"/>
        <end position="44"/>
    </location>
</feature>
<dbReference type="Gene3D" id="1.20.1250.20">
    <property type="entry name" value="MFS general substrate transporter like domains"/>
    <property type="match status" value="1"/>
</dbReference>
<dbReference type="CDD" id="cd06173">
    <property type="entry name" value="MFS_MefA_like"/>
    <property type="match status" value="1"/>
</dbReference>
<comment type="subcellular location">
    <subcellularLocation>
        <location evidence="1">Cell membrane</location>
        <topology evidence="1">Multi-pass membrane protein</topology>
    </subcellularLocation>
</comment>
<dbReference type="SUPFAM" id="SSF103473">
    <property type="entry name" value="MFS general substrate transporter"/>
    <property type="match status" value="1"/>
</dbReference>
<keyword evidence="6 7" id="KW-0472">Membrane</keyword>
<keyword evidence="4 7" id="KW-0812">Transmembrane</keyword>
<keyword evidence="5 7" id="KW-1133">Transmembrane helix</keyword>
<dbReference type="RefSeq" id="WP_270085931.1">
    <property type="nucleotide sequence ID" value="NZ_CP115300.1"/>
</dbReference>
<feature type="transmembrane region" description="Helical" evidence="7">
    <location>
        <begin position="56"/>
        <end position="78"/>
    </location>
</feature>
<feature type="transmembrane region" description="Helical" evidence="7">
    <location>
        <begin position="389"/>
        <end position="408"/>
    </location>
</feature>
<feature type="transmembrane region" description="Helical" evidence="7">
    <location>
        <begin position="228"/>
        <end position="254"/>
    </location>
</feature>
<feature type="transmembrane region" description="Helical" evidence="7">
    <location>
        <begin position="296"/>
        <end position="314"/>
    </location>
</feature>
<proteinExistence type="predicted"/>
<sequence length="419" mass="43275">MARSVTAPRPASLLAHRGFRLFWAADTVSQFGTYVGNTVLPLVAATTLAATPLEMGVLGAAETAGYLLIGLPAGVWVARTRQRLLMRRTAVARALLLATVPAAWWLGVLTTVHLIVVALLAGVCAVLFDIAHQSHLPALVARGRLLEGNARLQSSQSLAQITGPGIGGTLTQLTGAAAPVLGTAGGYVLAAALLRRVREPDPLPPEEASRGSVAGQVREGLGYVARTAALRAITCCTATANLFSGVLSAVNVLFLTRTLGLSDAAVGLLLSVLGLGGVLAAATAGRLIRAVGQARAVWLVPLTTFPALLLVPLAGPGARLTPAVLGLFVTGYGTVVYNIAQVSYRQAVCPEHMLARVNATVRFVAFGALTLGTLTGGVLGELLGSRGTLWIAATGSCLAVLWVLCSPLRNLRDFERAEA</sequence>
<dbReference type="PANTHER" id="PTHR23513:SF6">
    <property type="entry name" value="MAJOR FACILITATOR SUPERFAMILY ASSOCIATED DOMAIN-CONTAINING PROTEIN"/>
    <property type="match status" value="1"/>
</dbReference>
<evidence type="ECO:0000256" key="4">
    <source>
        <dbReference type="ARBA" id="ARBA00022692"/>
    </source>
</evidence>
<dbReference type="PANTHER" id="PTHR23513">
    <property type="entry name" value="INTEGRAL MEMBRANE EFFLUX PROTEIN-RELATED"/>
    <property type="match status" value="1"/>
</dbReference>
<evidence type="ECO:0000256" key="7">
    <source>
        <dbReference type="SAM" id="Phobius"/>
    </source>
</evidence>
<feature type="transmembrane region" description="Helical" evidence="7">
    <location>
        <begin position="320"/>
        <end position="340"/>
    </location>
</feature>
<dbReference type="Pfam" id="PF05977">
    <property type="entry name" value="MFS_3"/>
    <property type="match status" value="1"/>
</dbReference>
<dbReference type="PROSITE" id="PS50850">
    <property type="entry name" value="MFS"/>
    <property type="match status" value="1"/>
</dbReference>
<dbReference type="InterPro" id="IPR020846">
    <property type="entry name" value="MFS_dom"/>
</dbReference>
<keyword evidence="2" id="KW-0813">Transport</keyword>
<name>A0ABY7PJH4_9ACTN</name>
<evidence type="ECO:0000256" key="3">
    <source>
        <dbReference type="ARBA" id="ARBA00022475"/>
    </source>
</evidence>
<evidence type="ECO:0000256" key="5">
    <source>
        <dbReference type="ARBA" id="ARBA00022989"/>
    </source>
</evidence>
<dbReference type="InterPro" id="IPR036259">
    <property type="entry name" value="MFS_trans_sf"/>
</dbReference>
<feature type="transmembrane region" description="Helical" evidence="7">
    <location>
        <begin position="112"/>
        <end position="131"/>
    </location>
</feature>
<protein>
    <submittedName>
        <fullName evidence="9">MFS transporter</fullName>
    </submittedName>
</protein>
<evidence type="ECO:0000313" key="10">
    <source>
        <dbReference type="Proteomes" id="UP001212326"/>
    </source>
</evidence>
<evidence type="ECO:0000256" key="2">
    <source>
        <dbReference type="ARBA" id="ARBA00022448"/>
    </source>
</evidence>
<evidence type="ECO:0000259" key="8">
    <source>
        <dbReference type="PROSITE" id="PS50850"/>
    </source>
</evidence>
<accession>A0ABY7PJH4</accession>
<reference evidence="9 10" key="1">
    <citation type="submission" date="2022-12" db="EMBL/GenBank/DDBJ databases">
        <authorList>
            <person name="Mo P."/>
        </authorList>
    </citation>
    <scope>NUCLEOTIDE SEQUENCE [LARGE SCALE GENOMIC DNA]</scope>
    <source>
        <strain evidence="9 10">HUAS 2-6</strain>
    </source>
</reference>
<evidence type="ECO:0000256" key="6">
    <source>
        <dbReference type="ARBA" id="ARBA00023136"/>
    </source>
</evidence>
<feature type="transmembrane region" description="Helical" evidence="7">
    <location>
        <begin position="361"/>
        <end position="383"/>
    </location>
</feature>
<evidence type="ECO:0000313" key="9">
    <source>
        <dbReference type="EMBL" id="WBO68703.1"/>
    </source>
</evidence>
<dbReference type="InterPro" id="IPR010290">
    <property type="entry name" value="TM_effector"/>
</dbReference>
<organism evidence="9 10">
    <name type="scientific">Streptomyces camelliae</name>
    <dbReference type="NCBI Taxonomy" id="3004093"/>
    <lineage>
        <taxon>Bacteria</taxon>
        <taxon>Bacillati</taxon>
        <taxon>Actinomycetota</taxon>
        <taxon>Actinomycetes</taxon>
        <taxon>Kitasatosporales</taxon>
        <taxon>Streptomycetaceae</taxon>
        <taxon>Streptomyces</taxon>
    </lineage>
</organism>
<feature type="transmembrane region" description="Helical" evidence="7">
    <location>
        <begin position="266"/>
        <end position="284"/>
    </location>
</feature>